<dbReference type="AlphaFoldDB" id="A0AA49GLZ3"/>
<dbReference type="SUPFAM" id="SSF81296">
    <property type="entry name" value="E set domains"/>
    <property type="match status" value="1"/>
</dbReference>
<evidence type="ECO:0000256" key="7">
    <source>
        <dbReference type="PIRSR" id="PIRSR000463-1"/>
    </source>
</evidence>
<dbReference type="PIRSF" id="PIRSF000463">
    <property type="entry name" value="GlgB"/>
    <property type="match status" value="1"/>
</dbReference>
<reference evidence="9" key="1">
    <citation type="journal article" date="2023" name="Comput. Struct. Biotechnol. J.">
        <title>Discovery of a novel marine Bacteroidetes with a rich repertoire of carbohydrate-active enzymes.</title>
        <authorList>
            <person name="Chen B."/>
            <person name="Liu G."/>
            <person name="Chen Q."/>
            <person name="Wang H."/>
            <person name="Liu L."/>
            <person name="Tang K."/>
        </authorList>
    </citation>
    <scope>NUCLEOTIDE SEQUENCE</scope>
    <source>
        <strain evidence="9">TK19036</strain>
    </source>
</reference>
<dbReference type="EMBL" id="CP120682">
    <property type="protein sequence ID" value="WKN36201.1"/>
    <property type="molecule type" value="Genomic_DNA"/>
</dbReference>
<comment type="catalytic activity">
    <reaction evidence="1">
        <text>Transfers a segment of a (1-&gt;4)-alpha-D-glucan chain to a primary hydroxy group in a similar glucan chain.</text>
        <dbReference type="EC" id="2.4.1.18"/>
    </reaction>
</comment>
<comment type="similarity">
    <text evidence="3">Belongs to the glycosyl hydrolase 13 family. GlgB subfamily.</text>
</comment>
<dbReference type="SUPFAM" id="SSF51011">
    <property type="entry name" value="Glycosyl hydrolase domain"/>
    <property type="match status" value="1"/>
</dbReference>
<dbReference type="InterPro" id="IPR017853">
    <property type="entry name" value="GH"/>
</dbReference>
<dbReference type="Pfam" id="PF02922">
    <property type="entry name" value="CBM_48"/>
    <property type="match status" value="1"/>
</dbReference>
<dbReference type="GO" id="GO:0043169">
    <property type="term" value="F:cation binding"/>
    <property type="evidence" value="ECO:0007669"/>
    <property type="project" value="InterPro"/>
</dbReference>
<dbReference type="InterPro" id="IPR013783">
    <property type="entry name" value="Ig-like_fold"/>
</dbReference>
<accession>A0AA49GLZ3</accession>
<evidence type="ECO:0000256" key="5">
    <source>
        <dbReference type="ARBA" id="ARBA00022679"/>
    </source>
</evidence>
<dbReference type="GO" id="GO:0004553">
    <property type="term" value="F:hydrolase activity, hydrolyzing O-glycosyl compounds"/>
    <property type="evidence" value="ECO:0007669"/>
    <property type="project" value="InterPro"/>
</dbReference>
<evidence type="ECO:0000256" key="4">
    <source>
        <dbReference type="ARBA" id="ARBA00012541"/>
    </source>
</evidence>
<evidence type="ECO:0000256" key="2">
    <source>
        <dbReference type="ARBA" id="ARBA00002953"/>
    </source>
</evidence>
<dbReference type="InterPro" id="IPR013780">
    <property type="entry name" value="Glyco_hydro_b"/>
</dbReference>
<dbReference type="GO" id="GO:0003844">
    <property type="term" value="F:1,4-alpha-glucan branching enzyme activity"/>
    <property type="evidence" value="ECO:0007669"/>
    <property type="project" value="UniProtKB-EC"/>
</dbReference>
<dbReference type="InterPro" id="IPR037439">
    <property type="entry name" value="Branching_enzy"/>
</dbReference>
<sequence length="611" mass="69618">METEVAAQLQGMGAIVTPEGIGFRVWAPNAKEVRVFGTFNKWNKRRKSEFVLEPEEHGYWYGFVEDAKPEDEYKFIVKSSSGHLLYRNDPYARKLTNSSGNGIIYDPNSFEWGSDEFTLQSWNQLVIYEMHIGTFHVKEEGKPGTFESAIEKLPYLQELGINAIELMPTAEFPGDFSWGYNPAHPFAVEEAYGGPNALKAFIKAAHEHGIGVIMDVVYNHFGPSDIDLWEFDGWSENGGGGIYFYNDERSETPWGATRPDYGRPEVQQYLRDNALMWLEEFHVDGLRLDGTMFMRSRDGGYSHVPDLDIPEAWEFLRNLNNEINAKYPNKLIIAEDLQDNEWLTKPHHEGGAGFGSQWWAGFVHPVRKEIITMEDEHRNLDLIAACIQFPPDRAFKRVIYTESHDEVANGKSRVAEEIKPGEADSYFSKKRSTLGAGLVFTSPGIPMIFQGQEFLEDRYFSDTEPLNWKKEDAFSGINQLYKDLITIRLNRYGYSKGLTGGNVQIYHQNNDGKVLAYQRWESGEPGDVVVVVANFSNETKSDYVIGLPQSGIWKVRFNSDWDGYDQEFTNETLPEVGADKGETDGMPYYGRFALGPYAMLILSQEPKKKKK</sequence>
<keyword evidence="6" id="KW-0119">Carbohydrate metabolism</keyword>
<proteinExistence type="inferred from homology"/>
<gene>
    <name evidence="9" type="ORF">K4G66_27940</name>
</gene>
<comment type="function">
    <text evidence="2">Catalyzes the formation of the alpha-1,6-glucosidic linkages in glycogen by scission of a 1,4-alpha-linked oligosaccharide from growing alpha-1,4-glucan chains and the subsequent attachment of the oligosaccharide to the alpha-1,6 position.</text>
</comment>
<evidence type="ECO:0000259" key="8">
    <source>
        <dbReference type="SMART" id="SM00642"/>
    </source>
</evidence>
<organism evidence="9">
    <name type="scientific">Roseihalotalea indica</name>
    <dbReference type="NCBI Taxonomy" id="2867963"/>
    <lineage>
        <taxon>Bacteria</taxon>
        <taxon>Pseudomonadati</taxon>
        <taxon>Bacteroidota</taxon>
        <taxon>Cytophagia</taxon>
        <taxon>Cytophagales</taxon>
        <taxon>Catalimonadaceae</taxon>
        <taxon>Roseihalotalea</taxon>
    </lineage>
</organism>
<dbReference type="InterPro" id="IPR014756">
    <property type="entry name" value="Ig_E-set"/>
</dbReference>
<evidence type="ECO:0000256" key="3">
    <source>
        <dbReference type="ARBA" id="ARBA00009000"/>
    </source>
</evidence>
<feature type="active site" description="Proton donor" evidence="7">
    <location>
        <position position="335"/>
    </location>
</feature>
<evidence type="ECO:0000313" key="9">
    <source>
        <dbReference type="EMBL" id="WKN36201.1"/>
    </source>
</evidence>
<dbReference type="Gene3D" id="3.20.20.80">
    <property type="entry name" value="Glycosidases"/>
    <property type="match status" value="1"/>
</dbReference>
<dbReference type="CDD" id="cd02855">
    <property type="entry name" value="E_set_GBE_prok_N"/>
    <property type="match status" value="1"/>
</dbReference>
<dbReference type="InterPro" id="IPR044143">
    <property type="entry name" value="GlgB_N_E_set_prok"/>
</dbReference>
<dbReference type="Pfam" id="PF02806">
    <property type="entry name" value="Alpha-amylase_C"/>
    <property type="match status" value="1"/>
</dbReference>
<feature type="active site" description="Nucleophile" evidence="7">
    <location>
        <position position="289"/>
    </location>
</feature>
<dbReference type="PANTHER" id="PTHR43651:SF11">
    <property type="entry name" value="MALTO-OLIGOSYLTREHALOSE TREHALOHYDROLASE"/>
    <property type="match status" value="1"/>
</dbReference>
<reference evidence="9" key="2">
    <citation type="journal article" date="2024" name="Antonie Van Leeuwenhoek">
        <title>Roseihalotalea indica gen. nov., sp. nov., a halophilic Bacteroidetes from mesopelagic Southwest Indian Ocean with higher carbohydrate metabolic potential.</title>
        <authorList>
            <person name="Chen B."/>
            <person name="Zhang M."/>
            <person name="Lin D."/>
            <person name="Ye J."/>
            <person name="Tang K."/>
        </authorList>
    </citation>
    <scope>NUCLEOTIDE SEQUENCE</scope>
    <source>
        <strain evidence="9">TK19036</strain>
    </source>
</reference>
<dbReference type="SMART" id="SM00642">
    <property type="entry name" value="Aamy"/>
    <property type="match status" value="1"/>
</dbReference>
<dbReference type="Pfam" id="PF00128">
    <property type="entry name" value="Alpha-amylase"/>
    <property type="match status" value="2"/>
</dbReference>
<dbReference type="Gene3D" id="2.60.40.1180">
    <property type="entry name" value="Golgi alpha-mannosidase II"/>
    <property type="match status" value="1"/>
</dbReference>
<dbReference type="InterPro" id="IPR004193">
    <property type="entry name" value="Glyco_hydro_13_N"/>
</dbReference>
<feature type="domain" description="Glycosyl hydrolase family 13 catalytic" evidence="8">
    <location>
        <begin position="129"/>
        <end position="488"/>
    </location>
</feature>
<dbReference type="Gene3D" id="2.60.40.10">
    <property type="entry name" value="Immunoglobulins"/>
    <property type="match status" value="1"/>
</dbReference>
<dbReference type="InterPro" id="IPR006047">
    <property type="entry name" value="GH13_cat_dom"/>
</dbReference>
<dbReference type="SUPFAM" id="SSF51445">
    <property type="entry name" value="(Trans)glycosidases"/>
    <property type="match status" value="1"/>
</dbReference>
<keyword evidence="5" id="KW-0808">Transferase</keyword>
<evidence type="ECO:0000256" key="6">
    <source>
        <dbReference type="ARBA" id="ARBA00023277"/>
    </source>
</evidence>
<evidence type="ECO:0000256" key="1">
    <source>
        <dbReference type="ARBA" id="ARBA00000826"/>
    </source>
</evidence>
<dbReference type="GO" id="GO:0005978">
    <property type="term" value="P:glycogen biosynthetic process"/>
    <property type="evidence" value="ECO:0007669"/>
    <property type="project" value="InterPro"/>
</dbReference>
<name>A0AA49GLZ3_9BACT</name>
<protein>
    <recommendedName>
        <fullName evidence="4">1,4-alpha-glucan branching enzyme</fullName>
        <ecNumber evidence="4">2.4.1.18</ecNumber>
    </recommendedName>
</protein>
<keyword evidence="9" id="KW-0378">Hydrolase</keyword>
<dbReference type="EC" id="2.4.1.18" evidence="4"/>
<dbReference type="InterPro" id="IPR006048">
    <property type="entry name" value="A-amylase/branching_C"/>
</dbReference>
<dbReference type="PANTHER" id="PTHR43651">
    <property type="entry name" value="1,4-ALPHA-GLUCAN-BRANCHING ENZYME"/>
    <property type="match status" value="1"/>
</dbReference>
<dbReference type="CDD" id="cd11325">
    <property type="entry name" value="AmyAc_GTHase"/>
    <property type="match status" value="1"/>
</dbReference>